<accession>A0A0F9H5D1</accession>
<dbReference type="AlphaFoldDB" id="A0A0F9H5D1"/>
<reference evidence="1" key="1">
    <citation type="journal article" date="2015" name="Nature">
        <title>Complex archaea that bridge the gap between prokaryotes and eukaryotes.</title>
        <authorList>
            <person name="Spang A."/>
            <person name="Saw J.H."/>
            <person name="Jorgensen S.L."/>
            <person name="Zaremba-Niedzwiedzka K."/>
            <person name="Martijn J."/>
            <person name="Lind A.E."/>
            <person name="van Eijk R."/>
            <person name="Schleper C."/>
            <person name="Guy L."/>
            <person name="Ettema T.J."/>
        </authorList>
    </citation>
    <scope>NUCLEOTIDE SEQUENCE</scope>
</reference>
<gene>
    <name evidence="1" type="ORF">LCGC14_2104440</name>
</gene>
<proteinExistence type="predicted"/>
<protein>
    <submittedName>
        <fullName evidence="1">Uncharacterized protein</fullName>
    </submittedName>
</protein>
<comment type="caution">
    <text evidence="1">The sequence shown here is derived from an EMBL/GenBank/DDBJ whole genome shotgun (WGS) entry which is preliminary data.</text>
</comment>
<dbReference type="EMBL" id="LAZR01025881">
    <property type="protein sequence ID" value="KKL70487.1"/>
    <property type="molecule type" value="Genomic_DNA"/>
</dbReference>
<feature type="non-terminal residue" evidence="1">
    <location>
        <position position="1"/>
    </location>
</feature>
<sequence length="163" mass="17935">RASAPRGDTACILHQNILPLFLQQSLFPIISPASTMTTDRLCGDLSACSLTPRTGLQSPGPSYTRRFFGGRQPLCGSGVTSSISAASLACIKEKMYLARYFLPPNSATSSSSSFKVLFFRSISIASQSNRFYGQKTVPKIHKQRQLAKRSLMSERVHFVRLEV</sequence>
<name>A0A0F9H5D1_9ZZZZ</name>
<organism evidence="1">
    <name type="scientific">marine sediment metagenome</name>
    <dbReference type="NCBI Taxonomy" id="412755"/>
    <lineage>
        <taxon>unclassified sequences</taxon>
        <taxon>metagenomes</taxon>
        <taxon>ecological metagenomes</taxon>
    </lineage>
</organism>
<evidence type="ECO:0000313" key="1">
    <source>
        <dbReference type="EMBL" id="KKL70487.1"/>
    </source>
</evidence>